<keyword evidence="4 7" id="KW-0812">Transmembrane</keyword>
<dbReference type="PANTHER" id="PTHR30487">
    <property type="entry name" value="TYPE 4 PREPILIN-LIKE PROTEINS LEADER PEPTIDE-PROCESSING ENZYME"/>
    <property type="match status" value="1"/>
</dbReference>
<keyword evidence="5 7" id="KW-1133">Transmembrane helix</keyword>
<gene>
    <name evidence="10" type="ORF">FQP34_17835</name>
</gene>
<dbReference type="Pfam" id="PF06750">
    <property type="entry name" value="A24_N_bact"/>
    <property type="match status" value="1"/>
</dbReference>
<feature type="transmembrane region" description="Helical" evidence="7">
    <location>
        <begin position="223"/>
        <end position="246"/>
    </location>
</feature>
<dbReference type="InterPro" id="IPR010627">
    <property type="entry name" value="Prepilin_pept_A24_N"/>
</dbReference>
<dbReference type="RefSeq" id="WP_063232829.1">
    <property type="nucleotide sequence ID" value="NZ_CABIYS010000002.1"/>
</dbReference>
<dbReference type="GO" id="GO:0004190">
    <property type="term" value="F:aspartic-type endopeptidase activity"/>
    <property type="evidence" value="ECO:0007669"/>
    <property type="project" value="InterPro"/>
</dbReference>
<dbReference type="GO" id="GO:0006465">
    <property type="term" value="P:signal peptide processing"/>
    <property type="evidence" value="ECO:0007669"/>
    <property type="project" value="TreeGrafter"/>
</dbReference>
<dbReference type="EMBL" id="VNKI01000008">
    <property type="protein sequence ID" value="TVX79190.1"/>
    <property type="molecule type" value="Genomic_DNA"/>
</dbReference>
<feature type="domain" description="Prepilin peptidase A24 N-terminal" evidence="9">
    <location>
        <begin position="10"/>
        <end position="88"/>
    </location>
</feature>
<comment type="subcellular location">
    <subcellularLocation>
        <location evidence="1">Cell membrane</location>
        <topology evidence="1">Multi-pass membrane protein</topology>
    </subcellularLocation>
</comment>
<evidence type="ECO:0000256" key="3">
    <source>
        <dbReference type="ARBA" id="ARBA00022475"/>
    </source>
</evidence>
<feature type="domain" description="Prepilin type IV endopeptidase peptidase" evidence="8">
    <location>
        <begin position="104"/>
        <end position="207"/>
    </location>
</feature>
<evidence type="ECO:0000256" key="4">
    <source>
        <dbReference type="ARBA" id="ARBA00022692"/>
    </source>
</evidence>
<feature type="transmembrane region" description="Helical" evidence="7">
    <location>
        <begin position="126"/>
        <end position="143"/>
    </location>
</feature>
<feature type="transmembrane region" description="Helical" evidence="7">
    <location>
        <begin position="178"/>
        <end position="211"/>
    </location>
</feature>
<protein>
    <submittedName>
        <fullName evidence="10">Prepilin peptidase</fullName>
    </submittedName>
</protein>
<evidence type="ECO:0000256" key="5">
    <source>
        <dbReference type="ARBA" id="ARBA00022989"/>
    </source>
</evidence>
<evidence type="ECO:0000256" key="6">
    <source>
        <dbReference type="ARBA" id="ARBA00023136"/>
    </source>
</evidence>
<dbReference type="GO" id="GO:0005886">
    <property type="term" value="C:plasma membrane"/>
    <property type="evidence" value="ECO:0007669"/>
    <property type="project" value="UniProtKB-SubCell"/>
</dbReference>
<accession>A0A8B5XWP8</accession>
<evidence type="ECO:0000259" key="9">
    <source>
        <dbReference type="Pfam" id="PF06750"/>
    </source>
</evidence>
<evidence type="ECO:0000313" key="11">
    <source>
        <dbReference type="Proteomes" id="UP000317770"/>
    </source>
</evidence>
<dbReference type="InterPro" id="IPR050882">
    <property type="entry name" value="Prepilin_peptidase/N-MTase"/>
</dbReference>
<evidence type="ECO:0000256" key="2">
    <source>
        <dbReference type="ARBA" id="ARBA00005801"/>
    </source>
</evidence>
<comment type="caution">
    <text evidence="10">The sequence shown here is derived from an EMBL/GenBank/DDBJ whole genome shotgun (WGS) entry which is preliminary data.</text>
</comment>
<keyword evidence="6 7" id="KW-0472">Membrane</keyword>
<feature type="transmembrane region" description="Helical" evidence="7">
    <location>
        <begin position="99"/>
        <end position="119"/>
    </location>
</feature>
<dbReference type="Gene3D" id="1.20.120.1220">
    <property type="match status" value="1"/>
</dbReference>
<reference evidence="10 11" key="1">
    <citation type="submission" date="2019-07" db="EMBL/GenBank/DDBJ databases">
        <title>Genome assembly of Bacillus simplex strain GGC-P6A.</title>
        <authorList>
            <person name="Jennings M.E."/>
            <person name="Barton H.A."/>
        </authorList>
    </citation>
    <scope>NUCLEOTIDE SEQUENCE [LARGE SCALE GENOMIC DNA]</scope>
    <source>
        <strain evidence="10 11">GGC-P6A</strain>
    </source>
</reference>
<feature type="transmembrane region" description="Helical" evidence="7">
    <location>
        <begin position="6"/>
        <end position="26"/>
    </location>
</feature>
<dbReference type="PANTHER" id="PTHR30487:SF0">
    <property type="entry name" value="PREPILIN LEADER PEPTIDASE_N-METHYLTRANSFERASE-RELATED"/>
    <property type="match status" value="1"/>
</dbReference>
<proteinExistence type="inferred from homology"/>
<evidence type="ECO:0000313" key="10">
    <source>
        <dbReference type="EMBL" id="TVX79190.1"/>
    </source>
</evidence>
<evidence type="ECO:0000256" key="1">
    <source>
        <dbReference type="ARBA" id="ARBA00004651"/>
    </source>
</evidence>
<name>A0A8B5XWP8_9BACI</name>
<sequence>MMVIHIYLFVLGLILGSFFNVVGLSVPASHSFANRRSACPSCGRTLTFFELIPVISYMLQDGKCRGCKTRISPLYPVVEMLTGVLFASAPIFLGWSNELLIGWTLISLFMIIFVTDVAYMLIPDKILLFFTVIFIVLRVSFPLSPWWDSIFGAAVGFSLLLLIAVISKGGMGGGDIKLFAVIGFVLGMKMVLLSFLIACFYGAFFGIIGLLTGILKKKTLIPFGPYIVFGTLTAYFWGDSLLHWYVTFLR</sequence>
<feature type="transmembrane region" description="Helical" evidence="7">
    <location>
        <begin position="73"/>
        <end position="93"/>
    </location>
</feature>
<dbReference type="AlphaFoldDB" id="A0A8B5XWP8"/>
<dbReference type="GeneID" id="56475086"/>
<dbReference type="Proteomes" id="UP000317770">
    <property type="component" value="Unassembled WGS sequence"/>
</dbReference>
<evidence type="ECO:0000256" key="7">
    <source>
        <dbReference type="SAM" id="Phobius"/>
    </source>
</evidence>
<feature type="transmembrane region" description="Helical" evidence="7">
    <location>
        <begin position="149"/>
        <end position="166"/>
    </location>
</feature>
<keyword evidence="3" id="KW-1003">Cell membrane</keyword>
<dbReference type="Pfam" id="PF01478">
    <property type="entry name" value="Peptidase_A24"/>
    <property type="match status" value="1"/>
</dbReference>
<dbReference type="InterPro" id="IPR000045">
    <property type="entry name" value="Prepilin_IV_endopep_pep"/>
</dbReference>
<comment type="similarity">
    <text evidence="2">Belongs to the peptidase A24 family.</text>
</comment>
<organism evidence="10 11">
    <name type="scientific">Peribacillus simplex</name>
    <dbReference type="NCBI Taxonomy" id="1478"/>
    <lineage>
        <taxon>Bacteria</taxon>
        <taxon>Bacillati</taxon>
        <taxon>Bacillota</taxon>
        <taxon>Bacilli</taxon>
        <taxon>Bacillales</taxon>
        <taxon>Bacillaceae</taxon>
        <taxon>Peribacillus</taxon>
    </lineage>
</organism>
<evidence type="ECO:0000259" key="8">
    <source>
        <dbReference type="Pfam" id="PF01478"/>
    </source>
</evidence>